<evidence type="ECO:0000313" key="2">
    <source>
        <dbReference type="EMBL" id="MBP2397790.1"/>
    </source>
</evidence>
<evidence type="ECO:0000256" key="1">
    <source>
        <dbReference type="SAM" id="MobiDB-lite"/>
    </source>
</evidence>
<comment type="caution">
    <text evidence="2">The sequence shown here is derived from an EMBL/GenBank/DDBJ whole genome shotgun (WGS) entry which is preliminary data.</text>
</comment>
<reference evidence="2 3" key="1">
    <citation type="submission" date="2021-03" db="EMBL/GenBank/DDBJ databases">
        <title>Sequencing the genomes of 1000 actinobacteria strains.</title>
        <authorList>
            <person name="Klenk H.-P."/>
        </authorList>
    </citation>
    <scope>NUCLEOTIDE SEQUENCE [LARGE SCALE GENOMIC DNA]</scope>
    <source>
        <strain evidence="2 3">DSM 20168</strain>
    </source>
</reference>
<dbReference type="Proteomes" id="UP001195422">
    <property type="component" value="Unassembled WGS sequence"/>
</dbReference>
<feature type="region of interest" description="Disordered" evidence="1">
    <location>
        <begin position="72"/>
        <end position="92"/>
    </location>
</feature>
<evidence type="ECO:0008006" key="4">
    <source>
        <dbReference type="Google" id="ProtNLM"/>
    </source>
</evidence>
<gene>
    <name evidence="2" type="ORF">JOF39_000871</name>
</gene>
<accession>A0ABS4XN42</accession>
<keyword evidence="3" id="KW-1185">Reference proteome</keyword>
<dbReference type="EMBL" id="JAGIOJ010000001">
    <property type="protein sequence ID" value="MBP2397790.1"/>
    <property type="molecule type" value="Genomic_DNA"/>
</dbReference>
<name>A0ABS4XN42_GLUPR</name>
<sequence>MNDGERKNYDLSLSLTTDQYDDLTTALEDHRDGLRRLAGEASNGFGLGAGYWTERAGEVQNLLDAVRRLAGGESAESIKGASEKSPRNFPRP</sequence>
<proteinExistence type="predicted"/>
<dbReference type="RefSeq" id="WP_188948050.1">
    <property type="nucleotide sequence ID" value="NZ_BMPH01000005.1"/>
</dbReference>
<evidence type="ECO:0000313" key="3">
    <source>
        <dbReference type="Proteomes" id="UP001195422"/>
    </source>
</evidence>
<protein>
    <recommendedName>
        <fullName evidence="4">WXG100 family type VII secretion target</fullName>
    </recommendedName>
</protein>
<organism evidence="2 3">
    <name type="scientific">Glutamicibacter protophormiae</name>
    <name type="common">Brevibacterium protophormiae</name>
    <dbReference type="NCBI Taxonomy" id="37930"/>
    <lineage>
        <taxon>Bacteria</taxon>
        <taxon>Bacillati</taxon>
        <taxon>Actinomycetota</taxon>
        <taxon>Actinomycetes</taxon>
        <taxon>Micrococcales</taxon>
        <taxon>Micrococcaceae</taxon>
        <taxon>Glutamicibacter</taxon>
    </lineage>
</organism>